<dbReference type="InterPro" id="IPR038972">
    <property type="entry name" value="YiaA-like"/>
</dbReference>
<keyword evidence="4" id="KW-1185">Reference proteome</keyword>
<evidence type="ECO:0000259" key="2">
    <source>
        <dbReference type="Pfam" id="PF05360"/>
    </source>
</evidence>
<evidence type="ECO:0000313" key="4">
    <source>
        <dbReference type="Proteomes" id="UP001060919"/>
    </source>
</evidence>
<organism evidence="3 4">
    <name type="scientific">Aureispira anguillae</name>
    <dbReference type="NCBI Taxonomy" id="2864201"/>
    <lineage>
        <taxon>Bacteria</taxon>
        <taxon>Pseudomonadati</taxon>
        <taxon>Bacteroidota</taxon>
        <taxon>Saprospiria</taxon>
        <taxon>Saprospirales</taxon>
        <taxon>Saprospiraceae</taxon>
        <taxon>Aureispira</taxon>
    </lineage>
</organism>
<dbReference type="PANTHER" id="PTHR37290:SF1">
    <property type="entry name" value="INNER MEMBRANE PROTEIN YIAA"/>
    <property type="match status" value="1"/>
</dbReference>
<dbReference type="Proteomes" id="UP001060919">
    <property type="component" value="Chromosome"/>
</dbReference>
<name>A0A916DVB2_9BACT</name>
<dbReference type="AlphaFoldDB" id="A0A916DVB2"/>
<protein>
    <recommendedName>
        <fullName evidence="2">YiaAB two helix domain-containing protein</fullName>
    </recommendedName>
</protein>
<dbReference type="Pfam" id="PF05360">
    <property type="entry name" value="YiaAB"/>
    <property type="match status" value="1"/>
</dbReference>
<feature type="domain" description="YiaAB two helix" evidence="2">
    <location>
        <begin position="13"/>
        <end position="65"/>
    </location>
</feature>
<reference evidence="3" key="1">
    <citation type="submission" date="2022-09" db="EMBL/GenBank/DDBJ databases">
        <title>Aureispira anguillicida sp. nov., isolated from Leptocephalus of Japanese eel Anguilla japonica.</title>
        <authorList>
            <person name="Yuasa K."/>
            <person name="Mekata T."/>
            <person name="Ikunari K."/>
        </authorList>
    </citation>
    <scope>NUCLEOTIDE SEQUENCE</scope>
    <source>
        <strain evidence="3">EL160426</strain>
    </source>
</reference>
<dbReference type="EMBL" id="AP026867">
    <property type="protein sequence ID" value="BDS14964.1"/>
    <property type="molecule type" value="Genomic_DNA"/>
</dbReference>
<evidence type="ECO:0000313" key="3">
    <source>
        <dbReference type="EMBL" id="BDS14964.1"/>
    </source>
</evidence>
<keyword evidence="1" id="KW-0472">Membrane</keyword>
<feature type="transmembrane region" description="Helical" evidence="1">
    <location>
        <begin position="43"/>
        <end position="63"/>
    </location>
</feature>
<feature type="transmembrane region" description="Helical" evidence="1">
    <location>
        <begin position="12"/>
        <end position="37"/>
    </location>
</feature>
<proteinExistence type="predicted"/>
<dbReference type="GO" id="GO:0005886">
    <property type="term" value="C:plasma membrane"/>
    <property type="evidence" value="ECO:0007669"/>
    <property type="project" value="TreeGrafter"/>
</dbReference>
<sequence length="94" mass="10770">MSTKYQNSNTQAFATLAWISFGVSFIGMIIGLIYLQMDIYQKAFIGMTYLFSLSSCFVLAKVVRDKQEGEDYVKKIEHAKTEQMISKYISSDEK</sequence>
<gene>
    <name evidence="3" type="ORF">AsAng_0057460</name>
</gene>
<dbReference type="KEGG" id="aup:AsAng_0057460"/>
<dbReference type="PANTHER" id="PTHR37290">
    <property type="entry name" value="INNER MEMBRANE PROTEIN YIAA-RELATED"/>
    <property type="match status" value="1"/>
</dbReference>
<dbReference type="InterPro" id="IPR008024">
    <property type="entry name" value="YiaAB"/>
</dbReference>
<accession>A0A916DVB2</accession>
<evidence type="ECO:0000256" key="1">
    <source>
        <dbReference type="SAM" id="Phobius"/>
    </source>
</evidence>
<keyword evidence="1" id="KW-0812">Transmembrane</keyword>
<dbReference type="RefSeq" id="WP_264790158.1">
    <property type="nucleotide sequence ID" value="NZ_AP026867.1"/>
</dbReference>
<dbReference type="GO" id="GO:0006974">
    <property type="term" value="P:DNA damage response"/>
    <property type="evidence" value="ECO:0007669"/>
    <property type="project" value="TreeGrafter"/>
</dbReference>
<keyword evidence="1" id="KW-1133">Transmembrane helix</keyword>